<protein>
    <recommendedName>
        <fullName evidence="8">OCEL domain-containing protein</fullName>
    </recommendedName>
</protein>
<dbReference type="EnsemblMetazoa" id="XM_019911563.1">
    <property type="protein sequence ID" value="XP_019767122.1"/>
    <property type="gene ID" value="LOC109542361"/>
</dbReference>
<evidence type="ECO:0000256" key="5">
    <source>
        <dbReference type="ARBA" id="ARBA00023242"/>
    </source>
</evidence>
<accession>A0AAR5Q1M2</accession>
<dbReference type="Pfam" id="PF07303">
    <property type="entry name" value="Occludin_ELL"/>
    <property type="match status" value="1"/>
</dbReference>
<dbReference type="PROSITE" id="PS51980">
    <property type="entry name" value="OCEL"/>
    <property type="match status" value="1"/>
</dbReference>
<dbReference type="InterPro" id="IPR042065">
    <property type="entry name" value="E3_ELL-like"/>
</dbReference>
<feature type="compositionally biased region" description="Polar residues" evidence="7">
    <location>
        <begin position="470"/>
        <end position="485"/>
    </location>
</feature>
<feature type="domain" description="OCEL" evidence="8">
    <location>
        <begin position="567"/>
        <end position="674"/>
    </location>
</feature>
<feature type="compositionally biased region" description="Low complexity" evidence="7">
    <location>
        <begin position="348"/>
        <end position="357"/>
    </location>
</feature>
<dbReference type="CTD" id="40171"/>
<feature type="compositionally biased region" description="Low complexity" evidence="7">
    <location>
        <begin position="209"/>
        <end position="232"/>
    </location>
</feature>
<evidence type="ECO:0000256" key="4">
    <source>
        <dbReference type="ARBA" id="ARBA00023163"/>
    </source>
</evidence>
<feature type="compositionally biased region" description="Low complexity" evidence="7">
    <location>
        <begin position="435"/>
        <end position="455"/>
    </location>
</feature>
<dbReference type="AlphaFoldDB" id="A0AAR5Q1M2"/>
<feature type="compositionally biased region" description="Low complexity" evidence="7">
    <location>
        <begin position="161"/>
        <end position="175"/>
    </location>
</feature>
<evidence type="ECO:0000256" key="3">
    <source>
        <dbReference type="ARBA" id="ARBA00023015"/>
    </source>
</evidence>
<dbReference type="PANTHER" id="PTHR23288">
    <property type="entry name" value="OCCLUDIN AND RNA POLYMERASE II ELONGATION FACTOR ELL"/>
    <property type="match status" value="1"/>
</dbReference>
<dbReference type="InterPro" id="IPR031176">
    <property type="entry name" value="ELL/occludin"/>
</dbReference>
<dbReference type="KEGG" id="dpa:109542361"/>
<dbReference type="InterPro" id="IPR036390">
    <property type="entry name" value="WH_DNA-bd_sf"/>
</dbReference>
<evidence type="ECO:0000256" key="2">
    <source>
        <dbReference type="ARBA" id="ARBA00009171"/>
    </source>
</evidence>
<comment type="similarity">
    <text evidence="2 6">Belongs to the ELL/occludin family.</text>
</comment>
<organism evidence="9 10">
    <name type="scientific">Dendroctonus ponderosae</name>
    <name type="common">Mountain pine beetle</name>
    <dbReference type="NCBI Taxonomy" id="77166"/>
    <lineage>
        <taxon>Eukaryota</taxon>
        <taxon>Metazoa</taxon>
        <taxon>Ecdysozoa</taxon>
        <taxon>Arthropoda</taxon>
        <taxon>Hexapoda</taxon>
        <taxon>Insecta</taxon>
        <taxon>Pterygota</taxon>
        <taxon>Neoptera</taxon>
        <taxon>Endopterygota</taxon>
        <taxon>Coleoptera</taxon>
        <taxon>Polyphaga</taxon>
        <taxon>Cucujiformia</taxon>
        <taxon>Curculionidae</taxon>
        <taxon>Scolytinae</taxon>
        <taxon>Dendroctonus</taxon>
    </lineage>
</organism>
<feature type="compositionally biased region" description="Polar residues" evidence="7">
    <location>
        <begin position="233"/>
        <end position="242"/>
    </location>
</feature>
<evidence type="ECO:0000256" key="7">
    <source>
        <dbReference type="SAM" id="MobiDB-lite"/>
    </source>
</evidence>
<dbReference type="GO" id="GO:0042795">
    <property type="term" value="P:snRNA transcription by RNA polymerase II"/>
    <property type="evidence" value="ECO:0007669"/>
    <property type="project" value="TreeGrafter"/>
</dbReference>
<dbReference type="Gene3D" id="6.10.140.340">
    <property type="match status" value="1"/>
</dbReference>
<reference evidence="9" key="2">
    <citation type="submission" date="2024-08" db="UniProtKB">
        <authorList>
            <consortium name="EnsemblMetazoa"/>
        </authorList>
    </citation>
    <scope>IDENTIFICATION</scope>
</reference>
<comment type="subcellular location">
    <subcellularLocation>
        <location evidence="1">Nucleus</location>
    </subcellularLocation>
</comment>
<evidence type="ECO:0000256" key="6">
    <source>
        <dbReference type="PROSITE-ProRule" id="PRU01324"/>
    </source>
</evidence>
<proteinExistence type="inferred from homology"/>
<evidence type="ECO:0000259" key="8">
    <source>
        <dbReference type="PROSITE" id="PS51980"/>
    </source>
</evidence>
<dbReference type="Gene3D" id="1.10.10.2670">
    <property type="entry name" value="E3 ubiquitin-protein ligase"/>
    <property type="match status" value="1"/>
</dbReference>
<dbReference type="Pfam" id="PF10390">
    <property type="entry name" value="ELL"/>
    <property type="match status" value="1"/>
</dbReference>
<dbReference type="GO" id="GO:0006368">
    <property type="term" value="P:transcription elongation by RNA polymerase II"/>
    <property type="evidence" value="ECO:0007669"/>
    <property type="project" value="InterPro"/>
</dbReference>
<evidence type="ECO:0000256" key="1">
    <source>
        <dbReference type="ARBA" id="ARBA00004123"/>
    </source>
</evidence>
<feature type="compositionally biased region" description="Polar residues" evidence="7">
    <location>
        <begin position="416"/>
        <end position="426"/>
    </location>
</feature>
<feature type="region of interest" description="Disordered" evidence="7">
    <location>
        <begin position="328"/>
        <end position="553"/>
    </location>
</feature>
<dbReference type="SUPFAM" id="SSF144292">
    <property type="entry name" value="occludin/ELL-like"/>
    <property type="match status" value="1"/>
</dbReference>
<dbReference type="PANTHER" id="PTHR23288:SF17">
    <property type="entry name" value="RNA POLYMERASE II ELONGATION FACTOR ELL"/>
    <property type="match status" value="1"/>
</dbReference>
<keyword evidence="4" id="KW-0804">Transcription</keyword>
<dbReference type="Proteomes" id="UP000019118">
    <property type="component" value="Unassembled WGS sequence"/>
</dbReference>
<feature type="region of interest" description="Disordered" evidence="7">
    <location>
        <begin position="147"/>
        <end position="252"/>
    </location>
</feature>
<dbReference type="GeneID" id="109542361"/>
<keyword evidence="3" id="KW-0805">Transcription regulation</keyword>
<dbReference type="SUPFAM" id="SSF46785">
    <property type="entry name" value="Winged helix' DNA-binding domain"/>
    <property type="match status" value="1"/>
</dbReference>
<dbReference type="InterPro" id="IPR010844">
    <property type="entry name" value="Occludin_ELL"/>
</dbReference>
<keyword evidence="5" id="KW-0539">Nucleus</keyword>
<evidence type="ECO:0000313" key="10">
    <source>
        <dbReference type="Proteomes" id="UP000019118"/>
    </source>
</evidence>
<sequence length="684" mass="76465">MAALCPGALYGLSSQHSLENKELIFLKLTDSAVRAIEEYLKIENKLNFPNPKIRFLGKENGELSFPSQQNGSGQTTFNFSTSTTSDMEGPAGSFECICGTPPKGPLTSLGSIRNKIRIHANDDVYEATRNRMNEVEDKYKNKCTREIKPNQNDIGRKVKVKQSVSGSRQSSISSQPARPALPSMRDSLMKSTSYSIPPAVKPSQNNLQPSSTNSFTSNNPSNGLSSNHVSSSQRSAVPQSNRKPAGPEVSRRPLRERLIHLLALRPFKKIELHDRITKEGLRGTSSMTNVLKQIAVLRDNSYYLNRNMWNEVNDDWPFYNETEKQILKRKKPQNLTPPGGSDGGSSGSGQSPTSTHPGSPPMISSTNGLTGGTKRPGYSEGADGFPYKKQRIAHGAKGPNSSAQQPPVDGFVNYKSPVQQNNSQRRSAVDLRDTSNMNPRSRESPSNSFSNSFDNYPPPEGVKAVASGMSFASSRENTFNGSPLKNSLILPTDHRKGSVSPVCHRQASSSDFARDSENRATKVSSTSHPRSVRVSPDSQTDRPTKSNRDESEQNIIQETAEEEESYLDFKKQYVKVTSPNQKSAYKADFNAYYDEYKNLYHVIQRVAERLSLYQDEMDQTDESNPRYNFLRQRLADEYYASHPDELRAKSRYKYLYEKLSHIKNLVEEYTDDQTQHYKNDSSGE</sequence>
<dbReference type="GO" id="GO:0008023">
    <property type="term" value="C:transcription elongation factor complex"/>
    <property type="evidence" value="ECO:0007669"/>
    <property type="project" value="InterPro"/>
</dbReference>
<reference evidence="10" key="1">
    <citation type="journal article" date="2013" name="Genome Biol.">
        <title>Draft genome of the mountain pine beetle, Dendroctonus ponderosae Hopkins, a major forest pest.</title>
        <authorList>
            <person name="Keeling C.I."/>
            <person name="Yuen M.M."/>
            <person name="Liao N.Y."/>
            <person name="Docking T.R."/>
            <person name="Chan S.K."/>
            <person name="Taylor G.A."/>
            <person name="Palmquist D.L."/>
            <person name="Jackman S.D."/>
            <person name="Nguyen A."/>
            <person name="Li M."/>
            <person name="Henderson H."/>
            <person name="Janes J.K."/>
            <person name="Zhao Y."/>
            <person name="Pandoh P."/>
            <person name="Moore R."/>
            <person name="Sperling F.A."/>
            <person name="Huber D.P."/>
            <person name="Birol I."/>
            <person name="Jones S.J."/>
            <person name="Bohlmann J."/>
        </authorList>
    </citation>
    <scope>NUCLEOTIDE SEQUENCE</scope>
</reference>
<evidence type="ECO:0000313" key="9">
    <source>
        <dbReference type="EnsemblMetazoa" id="XP_019767122.1"/>
    </source>
</evidence>
<feature type="compositionally biased region" description="Basic and acidic residues" evidence="7">
    <location>
        <begin position="539"/>
        <end position="551"/>
    </location>
</feature>
<keyword evidence="10" id="KW-1185">Reference proteome</keyword>
<dbReference type="GO" id="GO:0032968">
    <property type="term" value="P:positive regulation of transcription elongation by RNA polymerase II"/>
    <property type="evidence" value="ECO:0007669"/>
    <property type="project" value="TreeGrafter"/>
</dbReference>
<dbReference type="GO" id="GO:0000987">
    <property type="term" value="F:cis-regulatory region sequence-specific DNA binding"/>
    <property type="evidence" value="ECO:0007669"/>
    <property type="project" value="TreeGrafter"/>
</dbReference>
<name>A0AAR5Q1M2_DENPD</name>
<dbReference type="InterPro" id="IPR019464">
    <property type="entry name" value="ELL_N"/>
</dbReference>